<reference evidence="1" key="1">
    <citation type="submission" date="2018-05" db="EMBL/GenBank/DDBJ databases">
        <title>Draft genome of Mucuna pruriens seed.</title>
        <authorList>
            <person name="Nnadi N.E."/>
            <person name="Vos R."/>
            <person name="Hasami M.H."/>
            <person name="Devisetty U.K."/>
            <person name="Aguiy J.C."/>
        </authorList>
    </citation>
    <scope>NUCLEOTIDE SEQUENCE [LARGE SCALE GENOMIC DNA]</scope>
    <source>
        <strain evidence="1">JCA_2017</strain>
    </source>
</reference>
<sequence length="105" mass="12086">MFYSFTREIWENLIETYSIKEDSTACYDIGSKIFNSRQGTLSVTVYYGTLNQSAMVTGKGSTKRSTSKEKPFTKSSCGEYCMYCKRLGHTKDTCYKRYGKEKVLE</sequence>
<feature type="non-terminal residue" evidence="1">
    <location>
        <position position="1"/>
    </location>
</feature>
<evidence type="ECO:0008006" key="3">
    <source>
        <dbReference type="Google" id="ProtNLM"/>
    </source>
</evidence>
<dbReference type="EMBL" id="QJKJ01004654">
    <property type="protein sequence ID" value="RDX93262.1"/>
    <property type="molecule type" value="Genomic_DNA"/>
</dbReference>
<accession>A0A371GRT0</accession>
<gene>
    <name evidence="1" type="ORF">CR513_24499</name>
</gene>
<name>A0A371GRT0_MUCPR</name>
<proteinExistence type="predicted"/>
<dbReference type="AlphaFoldDB" id="A0A371GRT0"/>
<protein>
    <recommendedName>
        <fullName evidence="3">Retrotransposon gag domain-containing protein</fullName>
    </recommendedName>
</protein>
<comment type="caution">
    <text evidence="1">The sequence shown here is derived from an EMBL/GenBank/DDBJ whole genome shotgun (WGS) entry which is preliminary data.</text>
</comment>
<keyword evidence="2" id="KW-1185">Reference proteome</keyword>
<dbReference type="Proteomes" id="UP000257109">
    <property type="component" value="Unassembled WGS sequence"/>
</dbReference>
<organism evidence="1 2">
    <name type="scientific">Mucuna pruriens</name>
    <name type="common">Velvet bean</name>
    <name type="synonym">Dolichos pruriens</name>
    <dbReference type="NCBI Taxonomy" id="157652"/>
    <lineage>
        <taxon>Eukaryota</taxon>
        <taxon>Viridiplantae</taxon>
        <taxon>Streptophyta</taxon>
        <taxon>Embryophyta</taxon>
        <taxon>Tracheophyta</taxon>
        <taxon>Spermatophyta</taxon>
        <taxon>Magnoliopsida</taxon>
        <taxon>eudicotyledons</taxon>
        <taxon>Gunneridae</taxon>
        <taxon>Pentapetalae</taxon>
        <taxon>rosids</taxon>
        <taxon>fabids</taxon>
        <taxon>Fabales</taxon>
        <taxon>Fabaceae</taxon>
        <taxon>Papilionoideae</taxon>
        <taxon>50 kb inversion clade</taxon>
        <taxon>NPAAA clade</taxon>
        <taxon>indigoferoid/millettioid clade</taxon>
        <taxon>Phaseoleae</taxon>
        <taxon>Mucuna</taxon>
    </lineage>
</organism>
<evidence type="ECO:0000313" key="2">
    <source>
        <dbReference type="Proteomes" id="UP000257109"/>
    </source>
</evidence>
<dbReference type="OrthoDB" id="1746033at2759"/>
<evidence type="ECO:0000313" key="1">
    <source>
        <dbReference type="EMBL" id="RDX93262.1"/>
    </source>
</evidence>